<dbReference type="RefSeq" id="WP_093139918.1">
    <property type="nucleotide sequence ID" value="NZ_BMWO01000001.1"/>
</dbReference>
<name>A0A1G7CLC7_9FLAO</name>
<dbReference type="Proteomes" id="UP000199321">
    <property type="component" value="Unassembled WGS sequence"/>
</dbReference>
<evidence type="ECO:0000256" key="1">
    <source>
        <dbReference type="ARBA" id="ARBA00006739"/>
    </source>
</evidence>
<keyword evidence="4" id="KW-0472">Membrane</keyword>
<evidence type="ECO:0000256" key="3">
    <source>
        <dbReference type="ARBA" id="ARBA00022679"/>
    </source>
</evidence>
<evidence type="ECO:0000256" key="2">
    <source>
        <dbReference type="ARBA" id="ARBA00022676"/>
    </source>
</evidence>
<keyword evidence="4" id="KW-0812">Transmembrane</keyword>
<evidence type="ECO:0000256" key="4">
    <source>
        <dbReference type="SAM" id="Phobius"/>
    </source>
</evidence>
<reference evidence="6 7" key="1">
    <citation type="submission" date="2016-10" db="EMBL/GenBank/DDBJ databases">
        <authorList>
            <person name="de Groot N.N."/>
        </authorList>
    </citation>
    <scope>NUCLEOTIDE SEQUENCE [LARGE SCALE GENOMIC DNA]</scope>
    <source>
        <strain evidence="6 7">DSM 16195</strain>
    </source>
</reference>
<keyword evidence="7" id="KW-1185">Reference proteome</keyword>
<evidence type="ECO:0000313" key="6">
    <source>
        <dbReference type="EMBL" id="SDE40168.1"/>
    </source>
</evidence>
<evidence type="ECO:0000259" key="5">
    <source>
        <dbReference type="Pfam" id="PF00535"/>
    </source>
</evidence>
<keyword evidence="4" id="KW-1133">Transmembrane helix</keyword>
<feature type="transmembrane region" description="Helical" evidence="4">
    <location>
        <begin position="6"/>
        <end position="23"/>
    </location>
</feature>
<comment type="similarity">
    <text evidence="1">Belongs to the glycosyltransferase 2 family.</text>
</comment>
<proteinExistence type="inferred from homology"/>
<keyword evidence="3 6" id="KW-0808">Transferase</keyword>
<organism evidence="6 7">
    <name type="scientific">Ulvibacter litoralis</name>
    <dbReference type="NCBI Taxonomy" id="227084"/>
    <lineage>
        <taxon>Bacteria</taxon>
        <taxon>Pseudomonadati</taxon>
        <taxon>Bacteroidota</taxon>
        <taxon>Flavobacteriia</taxon>
        <taxon>Flavobacteriales</taxon>
        <taxon>Flavobacteriaceae</taxon>
        <taxon>Ulvibacter</taxon>
    </lineage>
</organism>
<dbReference type="Pfam" id="PF00535">
    <property type="entry name" value="Glycos_transf_2"/>
    <property type="match status" value="1"/>
</dbReference>
<dbReference type="SUPFAM" id="SSF53448">
    <property type="entry name" value="Nucleotide-diphospho-sugar transferases"/>
    <property type="match status" value="1"/>
</dbReference>
<dbReference type="EMBL" id="FNBA01000001">
    <property type="protein sequence ID" value="SDE40168.1"/>
    <property type="molecule type" value="Genomic_DNA"/>
</dbReference>
<dbReference type="PANTHER" id="PTHR43630:SF1">
    <property type="entry name" value="POLY-BETA-1,6-N-ACETYL-D-GLUCOSAMINE SYNTHASE"/>
    <property type="match status" value="1"/>
</dbReference>
<evidence type="ECO:0000313" key="7">
    <source>
        <dbReference type="Proteomes" id="UP000199321"/>
    </source>
</evidence>
<dbReference type="Gene3D" id="3.90.550.10">
    <property type="entry name" value="Spore Coat Polysaccharide Biosynthesis Protein SpsA, Chain A"/>
    <property type="match status" value="1"/>
</dbReference>
<dbReference type="GO" id="GO:0016757">
    <property type="term" value="F:glycosyltransferase activity"/>
    <property type="evidence" value="ECO:0007669"/>
    <property type="project" value="UniProtKB-KW"/>
</dbReference>
<feature type="transmembrane region" description="Helical" evidence="4">
    <location>
        <begin position="315"/>
        <end position="333"/>
    </location>
</feature>
<dbReference type="CDD" id="cd04192">
    <property type="entry name" value="GT_2_like_e"/>
    <property type="match status" value="1"/>
</dbReference>
<dbReference type="PANTHER" id="PTHR43630">
    <property type="entry name" value="POLY-BETA-1,6-N-ACETYL-D-GLUCOSAMINE SYNTHASE"/>
    <property type="match status" value="1"/>
</dbReference>
<feature type="domain" description="Glycosyltransferase 2-like" evidence="5">
    <location>
        <begin position="41"/>
        <end position="180"/>
    </location>
</feature>
<sequence length="383" mass="42939">MIVLFAIIGVLYSFAIVGLLVGFTKLPLFSSETTTTQTRFTVVIPFRNEEKNLANLIASLLKMDYPASHFEVLFVNDASEDASVAFIKNSLQEANASFANASFSFKIIDNKRFSESPKKDAITTAISEAKHPWIITTDADCTLPKMWLATYDAYIQKNDTVCIAGPVFYSADTTLVQQFQQFDGLSLQLVTMAGFGWKHPLLCNGANLAYTKTAFLAVNGFTDNNHIASGDDIFMLEKLKKQFPKQVQYLKSEAAIVTTQPQPTWNSVVTQRIRWASKTSKQNNNASKVLGMIVFATNLCVLIGLTYGILQEEFWPIFGLFFVVKLFLDYLTIRLSAGFFRSKTNPFQYVKSTLLYPIITVLVVVKSLSGSYEWKGRKFEKHA</sequence>
<dbReference type="OrthoDB" id="9805625at2"/>
<keyword evidence="2" id="KW-0328">Glycosyltransferase</keyword>
<feature type="transmembrane region" description="Helical" evidence="4">
    <location>
        <begin position="289"/>
        <end position="309"/>
    </location>
</feature>
<dbReference type="AlphaFoldDB" id="A0A1G7CLC7"/>
<protein>
    <submittedName>
        <fullName evidence="6">Glycosyltransferase, catalytic subunit of cellulose synthase and poly-beta-1,6-N-acetylglucosamine synthase</fullName>
    </submittedName>
</protein>
<dbReference type="STRING" id="227084.SAMN05421855_101448"/>
<dbReference type="InterPro" id="IPR029044">
    <property type="entry name" value="Nucleotide-diphossugar_trans"/>
</dbReference>
<accession>A0A1G7CLC7</accession>
<dbReference type="InterPro" id="IPR001173">
    <property type="entry name" value="Glyco_trans_2-like"/>
</dbReference>
<feature type="transmembrane region" description="Helical" evidence="4">
    <location>
        <begin position="354"/>
        <end position="372"/>
    </location>
</feature>
<gene>
    <name evidence="6" type="ORF">SAMN05421855_101448</name>
</gene>